<dbReference type="RefSeq" id="XP_039460997.1">
    <property type="nucleotide sequence ID" value="XM_039605063.1"/>
</dbReference>
<evidence type="ECO:0000256" key="4">
    <source>
        <dbReference type="SAM" id="Coils"/>
    </source>
</evidence>
<dbReference type="AlphaFoldDB" id="A0AAZ1XIH0"/>
<dbReference type="PANTHER" id="PTHR22923">
    <property type="entry name" value="CEREBELLIN-RELATED"/>
    <property type="match status" value="1"/>
</dbReference>
<dbReference type="Proteomes" id="UP000472276">
    <property type="component" value="Unassembled WGS sequence"/>
</dbReference>
<proteinExistence type="predicted"/>
<evidence type="ECO:0000259" key="5">
    <source>
        <dbReference type="PROSITE" id="PS50871"/>
    </source>
</evidence>
<reference evidence="6" key="3">
    <citation type="submission" date="2025-09" db="UniProtKB">
        <authorList>
            <consortium name="Ensembl"/>
        </authorList>
    </citation>
    <scope>IDENTIFICATION</scope>
</reference>
<dbReference type="InterPro" id="IPR001073">
    <property type="entry name" value="C1q_dom"/>
</dbReference>
<dbReference type="Gene3D" id="2.60.120.40">
    <property type="match status" value="1"/>
</dbReference>
<gene>
    <name evidence="6" type="primary">LOC120435428</name>
</gene>
<evidence type="ECO:0000256" key="3">
    <source>
        <dbReference type="ARBA" id="ARBA00022729"/>
    </source>
</evidence>
<reference evidence="7" key="1">
    <citation type="submission" date="2020-03" db="EMBL/GenBank/DDBJ databases">
        <title>Evolution of repeat sequences and sex chromosomes of tilapia species revealed by chromosome-level genomes.</title>
        <authorList>
            <person name="Xu L."/>
            <person name="Tao W."/>
            <person name="Wang D."/>
            <person name="Zhou Q."/>
        </authorList>
    </citation>
    <scope>NUCLEOTIDE SEQUENCE [LARGE SCALE GENOMIC DNA]</scope>
    <source>
        <strain evidence="7">Israel</strain>
    </source>
</reference>
<dbReference type="GeneID" id="120435428"/>
<keyword evidence="3" id="KW-0732">Signal</keyword>
<evidence type="ECO:0000313" key="6">
    <source>
        <dbReference type="Ensembl" id="ENSOABP00000067418.1"/>
    </source>
</evidence>
<keyword evidence="7" id="KW-1185">Reference proteome</keyword>
<comment type="subcellular location">
    <subcellularLocation>
        <location evidence="1">Secreted</location>
    </subcellularLocation>
</comment>
<reference evidence="6" key="2">
    <citation type="submission" date="2025-08" db="UniProtKB">
        <authorList>
            <consortium name="Ensembl"/>
        </authorList>
    </citation>
    <scope>IDENTIFICATION</scope>
</reference>
<keyword evidence="2" id="KW-0964">Secreted</keyword>
<organism evidence="6 7">
    <name type="scientific">Oreochromis aureus</name>
    <name type="common">Israeli tilapia</name>
    <name type="synonym">Chromis aureus</name>
    <dbReference type="NCBI Taxonomy" id="47969"/>
    <lineage>
        <taxon>Eukaryota</taxon>
        <taxon>Metazoa</taxon>
        <taxon>Chordata</taxon>
        <taxon>Craniata</taxon>
        <taxon>Vertebrata</taxon>
        <taxon>Euteleostomi</taxon>
        <taxon>Actinopterygii</taxon>
        <taxon>Neopterygii</taxon>
        <taxon>Teleostei</taxon>
        <taxon>Neoteleostei</taxon>
        <taxon>Acanthomorphata</taxon>
        <taxon>Ovalentaria</taxon>
        <taxon>Cichlomorphae</taxon>
        <taxon>Cichliformes</taxon>
        <taxon>Cichlidae</taxon>
        <taxon>African cichlids</taxon>
        <taxon>Pseudocrenilabrinae</taxon>
        <taxon>Oreochromini</taxon>
        <taxon>Oreochromis</taxon>
    </lineage>
</organism>
<protein>
    <recommendedName>
        <fullName evidence="5">C1q domain-containing protein</fullName>
    </recommendedName>
</protein>
<dbReference type="PROSITE" id="PS50871">
    <property type="entry name" value="C1Q"/>
    <property type="match status" value="1"/>
</dbReference>
<feature type="coiled-coil region" evidence="4">
    <location>
        <begin position="83"/>
        <end position="179"/>
    </location>
</feature>
<evidence type="ECO:0000256" key="2">
    <source>
        <dbReference type="ARBA" id="ARBA00022525"/>
    </source>
</evidence>
<keyword evidence="4" id="KW-0175">Coiled coil</keyword>
<dbReference type="SMART" id="SM00110">
    <property type="entry name" value="C1Q"/>
    <property type="match status" value="1"/>
</dbReference>
<dbReference type="SUPFAM" id="SSF49842">
    <property type="entry name" value="TNF-like"/>
    <property type="match status" value="1"/>
</dbReference>
<sequence>MSALLGELKVEVRYLREDNEAQAAKVGELELQKTELDELKEQYQVRLEINSDSKIIPLLNRGMETAQTSDPEQTCKPDINSVLREMSALLAELKAEIRHLQKENEAQAAKVRELELQKTELDKLKEQHQAQAAKVKELELLRAEMDKLKQDSQAQGGELITIKSRANITENQVEALKREAEGSFTAPVRGAYHFEFYVLGYHSHPSAAVLVKNGEHIFMAYEHSTSSHTVSSSNGVTLLLEVGDVVFLRLCEGAWIFDNENRHSTFSGHLLFPM</sequence>
<accession>A0AAZ1XIH0</accession>
<dbReference type="GO" id="GO:0005576">
    <property type="term" value="C:extracellular region"/>
    <property type="evidence" value="ECO:0007669"/>
    <property type="project" value="UniProtKB-SubCell"/>
</dbReference>
<dbReference type="Ensembl" id="ENSOABT00000063679.1">
    <property type="protein sequence ID" value="ENSOABP00000067418.1"/>
    <property type="gene ID" value="ENSOABG00000025986.1"/>
</dbReference>
<name>A0AAZ1XIH0_OREAU</name>
<feature type="domain" description="C1q" evidence="5">
    <location>
        <begin position="137"/>
        <end position="274"/>
    </location>
</feature>
<evidence type="ECO:0000313" key="7">
    <source>
        <dbReference type="Proteomes" id="UP000472276"/>
    </source>
</evidence>
<evidence type="ECO:0000256" key="1">
    <source>
        <dbReference type="ARBA" id="ARBA00004613"/>
    </source>
</evidence>
<dbReference type="PRINTS" id="PR00007">
    <property type="entry name" value="COMPLEMNTC1Q"/>
</dbReference>
<dbReference type="Pfam" id="PF00386">
    <property type="entry name" value="C1q"/>
    <property type="match status" value="1"/>
</dbReference>
<dbReference type="InterPro" id="IPR008983">
    <property type="entry name" value="Tumour_necrosis_fac-like_dom"/>
</dbReference>
<dbReference type="PANTHER" id="PTHR22923:SF102">
    <property type="entry name" value="CEREBELLIN 13-RELATED"/>
    <property type="match status" value="1"/>
</dbReference>
<dbReference type="InterPro" id="IPR050822">
    <property type="entry name" value="Cerebellin_Synaptic_Org"/>
</dbReference>